<dbReference type="InterPro" id="IPR012334">
    <property type="entry name" value="Pectin_lyas_fold"/>
</dbReference>
<proteinExistence type="predicted"/>
<comment type="caution">
    <text evidence="1">The sequence shown here is derived from an EMBL/GenBank/DDBJ whole genome shotgun (WGS) entry which is preliminary data.</text>
</comment>
<evidence type="ECO:0000313" key="2">
    <source>
        <dbReference type="Proteomes" id="UP001180842"/>
    </source>
</evidence>
<accession>A0AAE4L7A0</accession>
<dbReference type="InterPro" id="IPR011050">
    <property type="entry name" value="Pectin_lyase_fold/virulence"/>
</dbReference>
<protein>
    <recommendedName>
        <fullName evidence="3">DUF1565 domain-containing protein</fullName>
    </recommendedName>
</protein>
<evidence type="ECO:0008006" key="3">
    <source>
        <dbReference type="Google" id="ProtNLM"/>
    </source>
</evidence>
<name>A0AAE4L7A0_9ENTE</name>
<dbReference type="RefSeq" id="WP_311797551.1">
    <property type="nucleotide sequence ID" value="NZ_JARQAI010000029.1"/>
</dbReference>
<dbReference type="EMBL" id="JARQAI010000029">
    <property type="protein sequence ID" value="MDT2738107.1"/>
    <property type="molecule type" value="Genomic_DNA"/>
</dbReference>
<dbReference type="Gene3D" id="2.160.20.10">
    <property type="entry name" value="Single-stranded right-handed beta-helix, Pectin lyase-like"/>
    <property type="match status" value="1"/>
</dbReference>
<evidence type="ECO:0000313" key="1">
    <source>
        <dbReference type="EMBL" id="MDT2738107.1"/>
    </source>
</evidence>
<dbReference type="AlphaFoldDB" id="A0AAE4L7A0"/>
<sequence>MELLKLIKNRISTEWKKTFNDNVDILNGITRNQDQKIDVTNKRISNLVLQSGGDSPNEIVDARVNNKGETFDTLEDRLLNAENVHDLDIELANKQISDNKDQLSQLNEVVRMLYNAAGSNIAIYVSKERGSDVVGDGTQEKPFRTIQTAVNQIPLINRSNTTIFIEDGTYLEDVRISNCLASSIYIRTIQNVDSLDIKTNIMPVKVRSIGFTYCQGYFNLYGLEFVDQANTISVSNVKLSAFCEQGGYLSISKCGFRENTKAFDHNALYVGGNGQMSVYNSMFVNQNVIAKANLMADLNFQSANGSGNLVGVISATATVRTSNLASIATTPTKIEGNGLIITKGTVLS</sequence>
<organism evidence="1 2">
    <name type="scientific">Enterococcus pseudoavium</name>
    <dbReference type="NCBI Taxonomy" id="44007"/>
    <lineage>
        <taxon>Bacteria</taxon>
        <taxon>Bacillati</taxon>
        <taxon>Bacillota</taxon>
        <taxon>Bacilli</taxon>
        <taxon>Lactobacillales</taxon>
        <taxon>Enterococcaceae</taxon>
        <taxon>Enterococcus</taxon>
    </lineage>
</organism>
<dbReference type="SUPFAM" id="SSF51126">
    <property type="entry name" value="Pectin lyase-like"/>
    <property type="match status" value="1"/>
</dbReference>
<gene>
    <name evidence="1" type="ORF">P7H00_13410</name>
</gene>
<dbReference type="Proteomes" id="UP001180842">
    <property type="component" value="Unassembled WGS sequence"/>
</dbReference>
<reference evidence="1" key="1">
    <citation type="submission" date="2023-03" db="EMBL/GenBank/DDBJ databases">
        <authorList>
            <person name="Shen W."/>
            <person name="Cai J."/>
        </authorList>
    </citation>
    <scope>NUCLEOTIDE SEQUENCE</scope>
    <source>
        <strain evidence="1">P69-2</strain>
    </source>
</reference>